<evidence type="ECO:0000259" key="2">
    <source>
        <dbReference type="Pfam" id="PF11760"/>
    </source>
</evidence>
<dbReference type="InterPro" id="IPR021745">
    <property type="entry name" value="CbiG_mid"/>
</dbReference>
<dbReference type="Pfam" id="PF01890">
    <property type="entry name" value="CbiG_C"/>
    <property type="match status" value="1"/>
</dbReference>
<dbReference type="Gene3D" id="3.30.420.180">
    <property type="entry name" value="CobE/GbiG C-terminal domain"/>
    <property type="match status" value="1"/>
</dbReference>
<keyword evidence="5" id="KW-1185">Reference proteome</keyword>
<dbReference type="OrthoDB" id="9781023at2"/>
<gene>
    <name evidence="4" type="ORF">C7459_10424</name>
</gene>
<dbReference type="InterPro" id="IPR002750">
    <property type="entry name" value="CobE/GbiG_C"/>
</dbReference>
<dbReference type="InterPro" id="IPR038029">
    <property type="entry name" value="GbiG_N_sf"/>
</dbReference>
<accession>A0A316DC09</accession>
<dbReference type="RefSeq" id="WP_109687141.1">
    <property type="nucleotide sequence ID" value="NZ_QGGL01000004.1"/>
</dbReference>
<keyword evidence="4" id="KW-0456">Lyase</keyword>
<feature type="domain" description="Cobalamin biosynthesis central region" evidence="3">
    <location>
        <begin position="142"/>
        <end position="237"/>
    </location>
</feature>
<dbReference type="Proteomes" id="UP000245634">
    <property type="component" value="Unassembled WGS sequence"/>
</dbReference>
<dbReference type="InterPro" id="IPR021744">
    <property type="entry name" value="CbiG_N"/>
</dbReference>
<protein>
    <submittedName>
        <fullName evidence="4">Cobalt-precorrin 5A acetaldehyde-lyase</fullName>
    </submittedName>
</protein>
<evidence type="ECO:0000313" key="4">
    <source>
        <dbReference type="EMBL" id="PWK14827.1"/>
    </source>
</evidence>
<evidence type="ECO:0000259" key="1">
    <source>
        <dbReference type="Pfam" id="PF01890"/>
    </source>
</evidence>
<dbReference type="SUPFAM" id="SSF159664">
    <property type="entry name" value="CobE/GbiG C-terminal domain-like"/>
    <property type="match status" value="1"/>
</dbReference>
<name>A0A316DC09_9BACL</name>
<dbReference type="SUPFAM" id="SSF159672">
    <property type="entry name" value="CbiG N-terminal domain-like"/>
    <property type="match status" value="1"/>
</dbReference>
<reference evidence="4 5" key="1">
    <citation type="submission" date="2018-05" db="EMBL/GenBank/DDBJ databases">
        <title>Genomic Encyclopedia of Type Strains, Phase IV (KMG-IV): sequencing the most valuable type-strain genomes for metagenomic binning, comparative biology and taxonomic classification.</title>
        <authorList>
            <person name="Goeker M."/>
        </authorList>
    </citation>
    <scope>NUCLEOTIDE SEQUENCE [LARGE SCALE GENOMIC DNA]</scope>
    <source>
        <strain evidence="4 5">DSM 18773</strain>
    </source>
</reference>
<evidence type="ECO:0000313" key="5">
    <source>
        <dbReference type="Proteomes" id="UP000245634"/>
    </source>
</evidence>
<sequence>MANPYAIVAITKHGVETARNLHAQLPGSDLYYMSKFAQGDEAEKGIQLFEGSVKLILPDLFQRYTGIIQFISLGAVVRMIAPILKDKKTDPGVVVVDDRAQFAISVLSGHLGGANELTRVIAELIGATPVITTASDVQKTIPVDMFGRQFGWQIESFEHATPVSAAVVNEEPVVIVQEAGERNWWNYDKPLPTHFRVVDSTVEAVALRAEWQWNAALVITHRLLSEQEESVLLRNGVLYRPKNIVLGIGCNRGTAFEEIEAVVNETLQELQFSRKSVRNIASIDLKKDEAGLLALCETHGWGFTTYTPEELNQVALANPSETVFKYTGAYGVSEPAALLSAEATEWVLEKRKSGNVTISVALVPNGVPVALPIGGATT</sequence>
<evidence type="ECO:0000259" key="3">
    <source>
        <dbReference type="Pfam" id="PF11761"/>
    </source>
</evidence>
<dbReference type="Pfam" id="PF11760">
    <property type="entry name" value="CbiG_N"/>
    <property type="match status" value="1"/>
</dbReference>
<dbReference type="AlphaFoldDB" id="A0A316DC09"/>
<dbReference type="Pfam" id="PF11761">
    <property type="entry name" value="CbiG_mid"/>
    <property type="match status" value="1"/>
</dbReference>
<organism evidence="4 5">
    <name type="scientific">Tumebacillus permanentifrigoris</name>
    <dbReference type="NCBI Taxonomy" id="378543"/>
    <lineage>
        <taxon>Bacteria</taxon>
        <taxon>Bacillati</taxon>
        <taxon>Bacillota</taxon>
        <taxon>Bacilli</taxon>
        <taxon>Bacillales</taxon>
        <taxon>Alicyclobacillaceae</taxon>
        <taxon>Tumebacillus</taxon>
    </lineage>
</organism>
<dbReference type="PANTHER" id="PTHR37477">
    <property type="entry name" value="COBALT-PRECORRIN-5A HYDROLASE"/>
    <property type="match status" value="1"/>
</dbReference>
<feature type="domain" description="Cobalamin synthesis G N-terminal" evidence="2">
    <location>
        <begin position="57"/>
        <end position="136"/>
    </location>
</feature>
<dbReference type="PANTHER" id="PTHR37477:SF1">
    <property type="entry name" value="COBALT-PRECORRIN-5A HYDROLASE"/>
    <property type="match status" value="1"/>
</dbReference>
<proteinExistence type="predicted"/>
<dbReference type="EMBL" id="QGGL01000004">
    <property type="protein sequence ID" value="PWK14827.1"/>
    <property type="molecule type" value="Genomic_DNA"/>
</dbReference>
<dbReference type="InterPro" id="IPR052553">
    <property type="entry name" value="CbiG_hydrolase"/>
</dbReference>
<comment type="caution">
    <text evidence="4">The sequence shown here is derived from an EMBL/GenBank/DDBJ whole genome shotgun (WGS) entry which is preliminary data.</text>
</comment>
<feature type="domain" description="CobE/GbiG C-terminal" evidence="1">
    <location>
        <begin position="244"/>
        <end position="361"/>
    </location>
</feature>
<dbReference type="InterPro" id="IPR036518">
    <property type="entry name" value="CobE/GbiG_C_sf"/>
</dbReference>
<dbReference type="GO" id="GO:0009236">
    <property type="term" value="P:cobalamin biosynthetic process"/>
    <property type="evidence" value="ECO:0007669"/>
    <property type="project" value="InterPro"/>
</dbReference>
<dbReference type="GO" id="GO:0016829">
    <property type="term" value="F:lyase activity"/>
    <property type="evidence" value="ECO:0007669"/>
    <property type="project" value="UniProtKB-KW"/>
</dbReference>
<dbReference type="Gene3D" id="3.40.50.11220">
    <property type="match status" value="1"/>
</dbReference>